<evidence type="ECO:0000313" key="1">
    <source>
        <dbReference type="EMBL" id="MBD1421004.1"/>
    </source>
</evidence>
<dbReference type="EMBL" id="JACNYL010000001">
    <property type="protein sequence ID" value="MBD1421004.1"/>
    <property type="molecule type" value="Genomic_DNA"/>
</dbReference>
<accession>A0ABR7XPA6</accession>
<keyword evidence="2" id="KW-1185">Reference proteome</keyword>
<evidence type="ECO:0008006" key="3">
    <source>
        <dbReference type="Google" id="ProtNLM"/>
    </source>
</evidence>
<organism evidence="1 2">
    <name type="scientific">Sphingobacterium chuzhouense</name>
    <dbReference type="NCBI Taxonomy" id="1742264"/>
    <lineage>
        <taxon>Bacteria</taxon>
        <taxon>Pseudomonadati</taxon>
        <taxon>Bacteroidota</taxon>
        <taxon>Sphingobacteriia</taxon>
        <taxon>Sphingobacteriales</taxon>
        <taxon>Sphingobacteriaceae</taxon>
        <taxon>Sphingobacterium</taxon>
    </lineage>
</organism>
<gene>
    <name evidence="1" type="ORF">H8B21_05385</name>
</gene>
<sequence>MDLHIIPECYVDTNLIETLVSPLKGYNHQKGCGTVTKVMKERFSDDFALGIIDKDKKEIDYLKEFTEVLAKGSLILHKHKSRPHYIIQINPAIEQFILNAVNEVGLHLREYDLPDSIDALKKVSKSANSKNDQRFKRLFRDVRKIGGNELNILASWVEYLKSTTYDAELEVIKSL</sequence>
<evidence type="ECO:0000313" key="2">
    <source>
        <dbReference type="Proteomes" id="UP000651112"/>
    </source>
</evidence>
<reference evidence="1 2" key="1">
    <citation type="submission" date="2020-08" db="EMBL/GenBank/DDBJ databases">
        <title>Sphingobacterium sp. DN00404 isolated from aquaculture water.</title>
        <authorList>
            <person name="Zhang M."/>
        </authorList>
    </citation>
    <scope>NUCLEOTIDE SEQUENCE [LARGE SCALE GENOMIC DNA]</scope>
    <source>
        <strain evidence="1 2">KCTC 42746</strain>
    </source>
</reference>
<dbReference type="Proteomes" id="UP000651112">
    <property type="component" value="Unassembled WGS sequence"/>
</dbReference>
<name>A0ABR7XPA6_9SPHI</name>
<proteinExistence type="predicted"/>
<comment type="caution">
    <text evidence="1">The sequence shown here is derived from an EMBL/GenBank/DDBJ whole genome shotgun (WGS) entry which is preliminary data.</text>
</comment>
<dbReference type="RefSeq" id="WP_190312723.1">
    <property type="nucleotide sequence ID" value="NZ_JACNYL010000001.1"/>
</dbReference>
<protein>
    <recommendedName>
        <fullName evidence="3">DUF3800 domain-containing protein</fullName>
    </recommendedName>
</protein>